<keyword evidence="2" id="KW-1185">Reference proteome</keyword>
<dbReference type="STRING" id="33097.A0A150GEH8"/>
<proteinExistence type="predicted"/>
<evidence type="ECO:0000313" key="2">
    <source>
        <dbReference type="Proteomes" id="UP000075714"/>
    </source>
</evidence>
<dbReference type="InterPro" id="IPR051667">
    <property type="entry name" value="Archaeal_ATPase_domain"/>
</dbReference>
<dbReference type="PANTHER" id="PTHR37096">
    <property type="entry name" value="YALI0E33429P"/>
    <property type="match status" value="1"/>
</dbReference>
<evidence type="ECO:0000313" key="1">
    <source>
        <dbReference type="EMBL" id="KXZ48257.1"/>
    </source>
</evidence>
<dbReference type="OrthoDB" id="2150628at2759"/>
<organism evidence="1 2">
    <name type="scientific">Gonium pectorale</name>
    <name type="common">Green alga</name>
    <dbReference type="NCBI Taxonomy" id="33097"/>
    <lineage>
        <taxon>Eukaryota</taxon>
        <taxon>Viridiplantae</taxon>
        <taxon>Chlorophyta</taxon>
        <taxon>core chlorophytes</taxon>
        <taxon>Chlorophyceae</taxon>
        <taxon>CS clade</taxon>
        <taxon>Chlamydomonadales</taxon>
        <taxon>Volvocaceae</taxon>
        <taxon>Gonium</taxon>
    </lineage>
</organism>
<sequence length="266" mass="29643">MHADEANKLSDWKETDTSALQGLLDFLVLVSKQEQKCHVLLGTADDFMVDWLVQRGLRGDQYSALSLGDLDKDDAKRYVYGTLLDEYHVPGLMLPSEVWPELYALCGGNFGALRWTVSRAAASYQDADGVEAAWSYAFKQKRVQAFTRMKLGFNPKNLATRSGLKAAWTQEQWFTVLEELNSHPYHAVPEERMAALLDDNGNGQGVLESLVRFNLLSLRRQSPLAFDLPPEVFTESGLGTVVVAPNAAAQEYILCGSWKAMYKSAV</sequence>
<dbReference type="PANTHER" id="PTHR37096:SF1">
    <property type="entry name" value="AAA+ ATPASE DOMAIN-CONTAINING PROTEIN"/>
    <property type="match status" value="1"/>
</dbReference>
<dbReference type="Proteomes" id="UP000075714">
    <property type="component" value="Unassembled WGS sequence"/>
</dbReference>
<comment type="caution">
    <text evidence="1">The sequence shown here is derived from an EMBL/GenBank/DDBJ whole genome shotgun (WGS) entry which is preliminary data.</text>
</comment>
<evidence type="ECO:0008006" key="3">
    <source>
        <dbReference type="Google" id="ProtNLM"/>
    </source>
</evidence>
<dbReference type="AlphaFoldDB" id="A0A150GEH8"/>
<dbReference type="EMBL" id="LSYV01000030">
    <property type="protein sequence ID" value="KXZ48257.1"/>
    <property type="molecule type" value="Genomic_DNA"/>
</dbReference>
<name>A0A150GEH8_GONPE</name>
<accession>A0A150GEH8</accession>
<protein>
    <recommendedName>
        <fullName evidence="3">AAA-ATPase-like domain-containing protein</fullName>
    </recommendedName>
</protein>
<reference evidence="2" key="1">
    <citation type="journal article" date="2016" name="Nat. Commun.">
        <title>The Gonium pectorale genome demonstrates co-option of cell cycle regulation during the evolution of multicellularity.</title>
        <authorList>
            <person name="Hanschen E.R."/>
            <person name="Marriage T.N."/>
            <person name="Ferris P.J."/>
            <person name="Hamaji T."/>
            <person name="Toyoda A."/>
            <person name="Fujiyama A."/>
            <person name="Neme R."/>
            <person name="Noguchi H."/>
            <person name="Minakuchi Y."/>
            <person name="Suzuki M."/>
            <person name="Kawai-Toyooka H."/>
            <person name="Smith D.R."/>
            <person name="Sparks H."/>
            <person name="Anderson J."/>
            <person name="Bakaric R."/>
            <person name="Luria V."/>
            <person name="Karger A."/>
            <person name="Kirschner M.W."/>
            <person name="Durand P.M."/>
            <person name="Michod R.E."/>
            <person name="Nozaki H."/>
            <person name="Olson B.J."/>
        </authorList>
    </citation>
    <scope>NUCLEOTIDE SEQUENCE [LARGE SCALE GENOMIC DNA]</scope>
    <source>
        <strain evidence="2">NIES-2863</strain>
    </source>
</reference>
<gene>
    <name evidence="1" type="ORF">GPECTOR_29g36</name>
</gene>